<name>A0A5C4SLV6_9FLAO</name>
<accession>A0A5C4SLV6</accession>
<feature type="signal peptide" evidence="6">
    <location>
        <begin position="1"/>
        <end position="25"/>
    </location>
</feature>
<dbReference type="RefSeq" id="WP_139696702.1">
    <property type="nucleotide sequence ID" value="NZ_CP074074.1"/>
</dbReference>
<dbReference type="EMBL" id="VDCS01000007">
    <property type="protein sequence ID" value="TNJ44659.1"/>
    <property type="molecule type" value="Genomic_DNA"/>
</dbReference>
<dbReference type="PANTHER" id="PTHR12815:SF47">
    <property type="entry name" value="TRANSLOCATION AND ASSEMBLY MODULE SUBUNIT TAMA"/>
    <property type="match status" value="1"/>
</dbReference>
<dbReference type="AlphaFoldDB" id="A0A5C4SLV6"/>
<evidence type="ECO:0000256" key="6">
    <source>
        <dbReference type="SAM" id="SignalP"/>
    </source>
</evidence>
<evidence type="ECO:0000256" key="5">
    <source>
        <dbReference type="ARBA" id="ARBA00023237"/>
    </source>
</evidence>
<feature type="chain" id="PRO_5023071688" evidence="6">
    <location>
        <begin position="26"/>
        <end position="841"/>
    </location>
</feature>
<keyword evidence="3 6" id="KW-0732">Signal</keyword>
<dbReference type="GO" id="GO:0019867">
    <property type="term" value="C:outer membrane"/>
    <property type="evidence" value="ECO:0007669"/>
    <property type="project" value="InterPro"/>
</dbReference>
<comment type="caution">
    <text evidence="8">The sequence shown here is derived from an EMBL/GenBank/DDBJ whole genome shotgun (WGS) entry which is preliminary data.</text>
</comment>
<feature type="domain" description="Bacterial surface antigen (D15)" evidence="7">
    <location>
        <begin position="474"/>
        <end position="820"/>
    </location>
</feature>
<evidence type="ECO:0000256" key="4">
    <source>
        <dbReference type="ARBA" id="ARBA00023136"/>
    </source>
</evidence>
<dbReference type="Proteomes" id="UP000308713">
    <property type="component" value="Unassembled WGS sequence"/>
</dbReference>
<dbReference type="Pfam" id="PF01103">
    <property type="entry name" value="Omp85"/>
    <property type="match status" value="1"/>
</dbReference>
<reference evidence="8 9" key="1">
    <citation type="submission" date="2019-05" db="EMBL/GenBank/DDBJ databases">
        <title>Tamlana fucoidanivorans sp. nov., isolated from the surface of algae collected from Fujian province in China.</title>
        <authorList>
            <person name="Li J."/>
        </authorList>
    </citation>
    <scope>NUCLEOTIDE SEQUENCE [LARGE SCALE GENOMIC DNA]</scope>
    <source>
        <strain evidence="8 9">CW2-9</strain>
    </source>
</reference>
<keyword evidence="9" id="KW-1185">Reference proteome</keyword>
<organism evidence="8 9">
    <name type="scientific">Allotamlana fucoidanivorans</name>
    <dbReference type="NCBI Taxonomy" id="2583814"/>
    <lineage>
        <taxon>Bacteria</taxon>
        <taxon>Pseudomonadati</taxon>
        <taxon>Bacteroidota</taxon>
        <taxon>Flavobacteriia</taxon>
        <taxon>Flavobacteriales</taxon>
        <taxon>Flavobacteriaceae</taxon>
        <taxon>Allotamlana</taxon>
    </lineage>
</organism>
<gene>
    <name evidence="8" type="ORF">FGF67_08435</name>
</gene>
<evidence type="ECO:0000259" key="7">
    <source>
        <dbReference type="Pfam" id="PF01103"/>
    </source>
</evidence>
<proteinExistence type="predicted"/>
<dbReference type="InterPro" id="IPR039910">
    <property type="entry name" value="D15-like"/>
</dbReference>
<evidence type="ECO:0000256" key="3">
    <source>
        <dbReference type="ARBA" id="ARBA00022729"/>
    </source>
</evidence>
<dbReference type="PROSITE" id="PS51257">
    <property type="entry name" value="PROKAR_LIPOPROTEIN"/>
    <property type="match status" value="1"/>
</dbReference>
<protein>
    <submittedName>
        <fullName evidence="8">Outer membrane protein assembly factor</fullName>
    </submittedName>
</protein>
<keyword evidence="4" id="KW-0472">Membrane</keyword>
<evidence type="ECO:0000256" key="1">
    <source>
        <dbReference type="ARBA" id="ARBA00004370"/>
    </source>
</evidence>
<dbReference type="InterPro" id="IPR000184">
    <property type="entry name" value="Bac_surfAg_D15"/>
</dbReference>
<keyword evidence="5" id="KW-0998">Cell outer membrane</keyword>
<sequence>MKKHISNKFLIALCLGLLISCNAVKRVEDDEYLLTKTSIKINDKVDKRETIEKLVIQHPNRKIVGIPLRLHIYNSARPNKDSIFDAWLHKNPKRPERLKNAFSQKQVDKLRASSIGFNNWLKKTGEAPIIIDDKKTKKSLKLLEAYHINNGWFDAEASYELQPTKNKRAEIDYSVKTGSAYMLDSITTNIKSPVIKDIYKTIKNESIIKPSQQYRTSNFDAERERISNSLRNNGIYHFNQDYVSFQIDTIGTNKNVNVKLSIQDRAIRTPDSIRREPFEVYNVKNVSIITDYNYENRNKPFQDSISHNGYNLFSYGKMRYTPRTITDAIFITPGDVYRDKDVTRTYRHLKELKTFKYPNIEVTEHLDNTLSDTILLTPLKKFSLGFAADVSQSNIQAIGLGVSPSLQIRNVFRGAETLEIAGKGSIGASKEGNRESDAFFDIIEYGVDLRLSIPRFFSPFYTKHLIPKHMSPTTNISLSTTSQTNIGLDKQTFSGIFNYNWYPNDKVSNRLDLFNIQYVRNLNIDRYFLVYNNSYQTLNNIAKDINYIPSEDDLSIPDGADEFIKFALGPPPSEDLSQEQLLTVNGINERKTRLTENNLILSTSFGITIDERKNLFDEDFSIFRARLEPAGNILRAASNLLNLPKDSSGRYTLFNVAYSQFVKTELDYIKHWDLGKKNVLAMRSFFGIAIPYGNSNSIPFAKSFFAGGPNDNRAWSAYSLGPGSSKSNNEFNEANMKIALSVEQRFNIFDKFYGAVFVDAGNIWNVLDSATDDKAIFNGFSDLKDIAVGSGIGFRYDFRFFVFRLDIGFKTYDPSYGEDNRWFNDYNFRNAVYNIGINYPF</sequence>
<dbReference type="Gene3D" id="2.40.160.50">
    <property type="entry name" value="membrane protein fhac: a member of the omp85/tpsb transporter family"/>
    <property type="match status" value="1"/>
</dbReference>
<comment type="subcellular location">
    <subcellularLocation>
        <location evidence="1">Membrane</location>
    </subcellularLocation>
</comment>
<dbReference type="PANTHER" id="PTHR12815">
    <property type="entry name" value="SORTING AND ASSEMBLY MACHINERY SAMM50 PROTEIN FAMILY MEMBER"/>
    <property type="match status" value="1"/>
</dbReference>
<evidence type="ECO:0000313" key="9">
    <source>
        <dbReference type="Proteomes" id="UP000308713"/>
    </source>
</evidence>
<evidence type="ECO:0000313" key="8">
    <source>
        <dbReference type="EMBL" id="TNJ44659.1"/>
    </source>
</evidence>
<keyword evidence="2" id="KW-0812">Transmembrane</keyword>
<evidence type="ECO:0000256" key="2">
    <source>
        <dbReference type="ARBA" id="ARBA00022692"/>
    </source>
</evidence>
<dbReference type="OrthoDB" id="9814535at2"/>